<evidence type="ECO:0000256" key="8">
    <source>
        <dbReference type="HAMAP-Rule" id="MF_00422"/>
    </source>
</evidence>
<keyword evidence="4 8" id="KW-1133">Transmembrane helix</keyword>
<dbReference type="Pfam" id="PF00584">
    <property type="entry name" value="SecE"/>
    <property type="match status" value="1"/>
</dbReference>
<dbReference type="HAMAP" id="MF_00422">
    <property type="entry name" value="SecE"/>
    <property type="match status" value="1"/>
</dbReference>
<dbReference type="GO" id="GO:0065002">
    <property type="term" value="P:intracellular protein transmembrane transport"/>
    <property type="evidence" value="ECO:0007669"/>
    <property type="project" value="UniProtKB-UniRule"/>
</dbReference>
<dbReference type="Gene3D" id="1.20.5.820">
    <property type="entry name" value="Preprotein translocase SecE subunit"/>
    <property type="match status" value="1"/>
</dbReference>
<accession>A0A7J3VTY2</accession>
<comment type="subcellular location">
    <subcellularLocation>
        <location evidence="8">Cell membrane</location>
        <topology evidence="8">Single-pass membrane protein</topology>
    </subcellularLocation>
    <subcellularLocation>
        <location evidence="7">Endomembrane system</location>
        <topology evidence="7">Single-pass membrane protein</topology>
    </subcellularLocation>
</comment>
<proteinExistence type="inferred from homology"/>
<keyword evidence="6 8" id="KW-0472">Membrane</keyword>
<sequence length="56" mass="6279">MGLVSFIKSSITLFKMAKKPTWKEYSITLRMTLLGLSIIGLIAFLIRFIAIAFQVG</sequence>
<dbReference type="GO" id="GO:0006605">
    <property type="term" value="P:protein targeting"/>
    <property type="evidence" value="ECO:0007669"/>
    <property type="project" value="UniProtKB-UniRule"/>
</dbReference>
<dbReference type="AlphaFoldDB" id="A0A7J3VTY2"/>
<keyword evidence="5 8" id="KW-0811">Translocation</keyword>
<comment type="caution">
    <text evidence="9">The sequence shown here is derived from an EMBL/GenBank/DDBJ whole genome shotgun (WGS) entry which is preliminary data.</text>
</comment>
<dbReference type="GO" id="GO:0008320">
    <property type="term" value="F:protein transmembrane transporter activity"/>
    <property type="evidence" value="ECO:0007669"/>
    <property type="project" value="UniProtKB-UniRule"/>
</dbReference>
<evidence type="ECO:0000256" key="1">
    <source>
        <dbReference type="ARBA" id="ARBA00022448"/>
    </source>
</evidence>
<dbReference type="SUPFAM" id="SSF103456">
    <property type="entry name" value="Preprotein translocase SecE subunit"/>
    <property type="match status" value="1"/>
</dbReference>
<evidence type="ECO:0000256" key="4">
    <source>
        <dbReference type="ARBA" id="ARBA00022989"/>
    </source>
</evidence>
<evidence type="ECO:0000256" key="7">
    <source>
        <dbReference type="ARBA" id="ARBA00037847"/>
    </source>
</evidence>
<gene>
    <name evidence="8" type="primary">secE</name>
    <name evidence="9" type="ORF">ENM31_02350</name>
</gene>
<dbReference type="InterPro" id="IPR008158">
    <property type="entry name" value="Translocase_Sec61-g"/>
</dbReference>
<feature type="transmembrane region" description="Helical" evidence="8">
    <location>
        <begin position="33"/>
        <end position="53"/>
    </location>
</feature>
<keyword evidence="3 8" id="KW-0653">Protein transport</keyword>
<dbReference type="EMBL" id="DRXH01000079">
    <property type="protein sequence ID" value="HHM44123.1"/>
    <property type="molecule type" value="Genomic_DNA"/>
</dbReference>
<keyword evidence="1 8" id="KW-0813">Transport</keyword>
<dbReference type="InterPro" id="IPR001901">
    <property type="entry name" value="Translocase_SecE/Sec61-g"/>
</dbReference>
<evidence type="ECO:0000256" key="2">
    <source>
        <dbReference type="ARBA" id="ARBA00022692"/>
    </source>
</evidence>
<name>A0A7J3VTY2_CALS0</name>
<evidence type="ECO:0000313" key="9">
    <source>
        <dbReference type="EMBL" id="HHM44123.1"/>
    </source>
</evidence>
<evidence type="ECO:0000256" key="5">
    <source>
        <dbReference type="ARBA" id="ARBA00023010"/>
    </source>
</evidence>
<comment type="subunit">
    <text evidence="8">Component of the Sec protein translocase complex. Heterotrimer consisting of SecY (alpha), SecG (beta) and SecE (gamma) subunits. The heterotrimers can form oligomers, although 1 heterotrimer is thought to be able to translocate proteins. Interacts with the ribosome. May interact with SecDF, and other proteins may be involved.</text>
</comment>
<comment type="function">
    <text evidence="8">Essential subunit of the Sec protein translocation channel SecYEG. Clamps together the 2 halves of SecY. May contact the channel plug during translocation.</text>
</comment>
<evidence type="ECO:0000256" key="6">
    <source>
        <dbReference type="ARBA" id="ARBA00023136"/>
    </source>
</evidence>
<keyword evidence="8" id="KW-1003">Cell membrane</keyword>
<dbReference type="GO" id="GO:0009306">
    <property type="term" value="P:protein secretion"/>
    <property type="evidence" value="ECO:0007669"/>
    <property type="project" value="UniProtKB-UniRule"/>
</dbReference>
<reference evidence="9" key="1">
    <citation type="journal article" date="2020" name="mSystems">
        <title>Genome- and Community-Level Interaction Insights into Carbon Utilization and Element Cycling Functions of Hydrothermarchaeota in Hydrothermal Sediment.</title>
        <authorList>
            <person name="Zhou Z."/>
            <person name="Liu Y."/>
            <person name="Xu W."/>
            <person name="Pan J."/>
            <person name="Luo Z.H."/>
            <person name="Li M."/>
        </authorList>
    </citation>
    <scope>NUCLEOTIDE SEQUENCE [LARGE SCALE GENOMIC DNA]</scope>
    <source>
        <strain evidence="9">SpSt-1074</strain>
    </source>
</reference>
<keyword evidence="2 8" id="KW-0812">Transmembrane</keyword>
<comment type="similarity">
    <text evidence="8">Belongs to the SecE/SEC61-gamma family.</text>
</comment>
<dbReference type="InterPro" id="IPR023391">
    <property type="entry name" value="Prot_translocase_SecE_dom_sf"/>
</dbReference>
<dbReference type="GO" id="GO:0012505">
    <property type="term" value="C:endomembrane system"/>
    <property type="evidence" value="ECO:0007669"/>
    <property type="project" value="UniProtKB-SubCell"/>
</dbReference>
<dbReference type="NCBIfam" id="TIGR00327">
    <property type="entry name" value="secE_euk_arch"/>
    <property type="match status" value="1"/>
</dbReference>
<evidence type="ECO:0000256" key="3">
    <source>
        <dbReference type="ARBA" id="ARBA00022927"/>
    </source>
</evidence>
<organism evidence="9">
    <name type="scientific">Caldiarchaeum subterraneum</name>
    <dbReference type="NCBI Taxonomy" id="311458"/>
    <lineage>
        <taxon>Archaea</taxon>
        <taxon>Nitrososphaerota</taxon>
        <taxon>Candidatus Caldarchaeales</taxon>
        <taxon>Candidatus Caldarchaeaceae</taxon>
        <taxon>Candidatus Caldarchaeum</taxon>
    </lineage>
</organism>
<dbReference type="GO" id="GO:0005886">
    <property type="term" value="C:plasma membrane"/>
    <property type="evidence" value="ECO:0007669"/>
    <property type="project" value="UniProtKB-SubCell"/>
</dbReference>
<protein>
    <recommendedName>
        <fullName evidence="8">Protein translocase subunit SecE</fullName>
    </recommendedName>
    <alternativeName>
        <fullName evidence="8">Protein transport protein Sec61 gamma subunit homolog</fullName>
    </alternativeName>
</protein>